<keyword evidence="2" id="KW-0067">ATP-binding</keyword>
<dbReference type="EMBL" id="FQXJ01000003">
    <property type="protein sequence ID" value="SHH38033.1"/>
    <property type="molecule type" value="Genomic_DNA"/>
</dbReference>
<keyword evidence="2" id="KW-0547">Nucleotide-binding</keyword>
<evidence type="ECO:0000313" key="5">
    <source>
        <dbReference type="Proteomes" id="UP000183954"/>
    </source>
</evidence>
<dbReference type="RefSeq" id="WP_073028091.1">
    <property type="nucleotide sequence ID" value="NZ_FQXJ01000003.1"/>
</dbReference>
<evidence type="ECO:0000256" key="1">
    <source>
        <dbReference type="PIRSR" id="PIRSR640198-1"/>
    </source>
</evidence>
<organism evidence="4 5">
    <name type="scientific">Desulfosporosinus lacus DSM 15449</name>
    <dbReference type="NCBI Taxonomy" id="1121420"/>
    <lineage>
        <taxon>Bacteria</taxon>
        <taxon>Bacillati</taxon>
        <taxon>Bacillota</taxon>
        <taxon>Clostridia</taxon>
        <taxon>Eubacteriales</taxon>
        <taxon>Desulfitobacteriaceae</taxon>
        <taxon>Desulfosporosinus</taxon>
    </lineage>
</organism>
<sequence>MMSFRNDKLNNMAWPNETLQLIGRIQEFKGKQDLFKQQLPEILAALRDAAIIQSTESSNRLEGIVVETKRLTSIVQKKIQPQTRSESDVAGYRDVLATIHASAEYMTLKPGVILQLHRDLMQYTGSGGRFKINDNEITETLPDGTKRIRFIPVPAWRTPEAMDELFNAYLRERERGTINELILIATFILDFLSIHPFSDGNGRMARLLTLLMLYQCGHEVGRYISLEKVVEETKDQYYETLEQSSVGWHEGEHNLLPWINYFLVMLLKSYQRFEERVGKTTDSKQRRGWKAQKVKEVIDHFIADFTIQDIQERCPGVSRPTIQRILNELSHDGTIECVEQGRNARWRKL</sequence>
<reference evidence="5" key="1">
    <citation type="submission" date="2016-11" db="EMBL/GenBank/DDBJ databases">
        <authorList>
            <person name="Varghese N."/>
            <person name="Submissions S."/>
        </authorList>
    </citation>
    <scope>NUCLEOTIDE SEQUENCE [LARGE SCALE GENOMIC DNA]</scope>
    <source>
        <strain evidence="5">DSM 15449</strain>
    </source>
</reference>
<name>A0A1M5SJE4_9FIRM</name>
<dbReference type="InterPro" id="IPR036597">
    <property type="entry name" value="Fido-like_dom_sf"/>
</dbReference>
<dbReference type="SUPFAM" id="SSF140931">
    <property type="entry name" value="Fic-like"/>
    <property type="match status" value="1"/>
</dbReference>
<dbReference type="Gene3D" id="1.10.3290.10">
    <property type="entry name" value="Fido-like domain"/>
    <property type="match status" value="1"/>
</dbReference>
<evidence type="ECO:0000313" key="4">
    <source>
        <dbReference type="EMBL" id="SHH38033.1"/>
    </source>
</evidence>
<feature type="domain" description="Fido" evidence="3">
    <location>
        <begin position="108"/>
        <end position="264"/>
    </location>
</feature>
<proteinExistence type="predicted"/>
<dbReference type="InterPro" id="IPR040198">
    <property type="entry name" value="Fido_containing"/>
</dbReference>
<dbReference type="PANTHER" id="PTHR13504:SF38">
    <property type="entry name" value="FIDO DOMAIN-CONTAINING PROTEIN"/>
    <property type="match status" value="1"/>
</dbReference>
<keyword evidence="5" id="KW-1185">Reference proteome</keyword>
<feature type="binding site" evidence="2">
    <location>
        <begin position="237"/>
        <end position="238"/>
    </location>
    <ligand>
        <name>ATP</name>
        <dbReference type="ChEBI" id="CHEBI:30616"/>
    </ligand>
</feature>
<feature type="binding site" evidence="2">
    <location>
        <begin position="199"/>
        <end position="206"/>
    </location>
    <ligand>
        <name>ATP</name>
        <dbReference type="ChEBI" id="CHEBI:30616"/>
    </ligand>
</feature>
<dbReference type="OrthoDB" id="9813719at2"/>
<dbReference type="Proteomes" id="UP000183954">
    <property type="component" value="Unassembled WGS sequence"/>
</dbReference>
<dbReference type="STRING" id="1121420.SAMN02746098_00852"/>
<protein>
    <submittedName>
        <fullName evidence="4">Fic family protein</fullName>
    </submittedName>
</protein>
<dbReference type="InterPro" id="IPR003812">
    <property type="entry name" value="Fido"/>
</dbReference>
<gene>
    <name evidence="4" type="ORF">SAMN02746098_00852</name>
</gene>
<evidence type="ECO:0000256" key="2">
    <source>
        <dbReference type="PIRSR" id="PIRSR640198-2"/>
    </source>
</evidence>
<feature type="active site" evidence="1">
    <location>
        <position position="195"/>
    </location>
</feature>
<dbReference type="GO" id="GO:0005524">
    <property type="term" value="F:ATP binding"/>
    <property type="evidence" value="ECO:0007669"/>
    <property type="project" value="UniProtKB-KW"/>
</dbReference>
<dbReference type="PROSITE" id="PS51459">
    <property type="entry name" value="FIDO"/>
    <property type="match status" value="1"/>
</dbReference>
<dbReference type="PANTHER" id="PTHR13504">
    <property type="entry name" value="FIDO DOMAIN-CONTAINING PROTEIN DDB_G0283145"/>
    <property type="match status" value="1"/>
</dbReference>
<evidence type="ECO:0000259" key="3">
    <source>
        <dbReference type="PROSITE" id="PS51459"/>
    </source>
</evidence>
<dbReference type="AlphaFoldDB" id="A0A1M5SJE4"/>
<dbReference type="Pfam" id="PF02661">
    <property type="entry name" value="Fic"/>
    <property type="match status" value="1"/>
</dbReference>
<accession>A0A1M5SJE4</accession>